<dbReference type="InterPro" id="IPR029056">
    <property type="entry name" value="Ribokinase-like"/>
</dbReference>
<name>A0A9Q4C6Y8_9CORY</name>
<evidence type="ECO:0000256" key="1">
    <source>
        <dbReference type="ARBA" id="ARBA00010688"/>
    </source>
</evidence>
<comment type="similarity">
    <text evidence="1">Belongs to the carbohydrate kinase PfkB family.</text>
</comment>
<comment type="caution">
    <text evidence="5">The sequence shown here is derived from an EMBL/GenBank/DDBJ whole genome shotgun (WGS) entry which is preliminary data.</text>
</comment>
<dbReference type="Pfam" id="PF00294">
    <property type="entry name" value="PfkB"/>
    <property type="match status" value="1"/>
</dbReference>
<dbReference type="RefSeq" id="WP_200255349.1">
    <property type="nucleotide sequence ID" value="NZ_JAENIQ020000002.1"/>
</dbReference>
<feature type="domain" description="Carbohydrate kinase PfkB" evidence="4">
    <location>
        <begin position="4"/>
        <end position="296"/>
    </location>
</feature>
<keyword evidence="3 5" id="KW-0418">Kinase</keyword>
<dbReference type="AlphaFoldDB" id="A0A9Q4C6Y8"/>
<dbReference type="InterPro" id="IPR011611">
    <property type="entry name" value="PfkB_dom"/>
</dbReference>
<dbReference type="PANTHER" id="PTHR43320">
    <property type="entry name" value="SUGAR KINASE"/>
    <property type="match status" value="1"/>
</dbReference>
<evidence type="ECO:0000313" key="6">
    <source>
        <dbReference type="Proteomes" id="UP001071478"/>
    </source>
</evidence>
<organism evidence="5 6">
    <name type="scientific">Corynebacterium pygosceleis</name>
    <dbReference type="NCBI Taxonomy" id="2800406"/>
    <lineage>
        <taxon>Bacteria</taxon>
        <taxon>Bacillati</taxon>
        <taxon>Actinomycetota</taxon>
        <taxon>Actinomycetes</taxon>
        <taxon>Mycobacteriales</taxon>
        <taxon>Corynebacteriaceae</taxon>
        <taxon>Corynebacterium</taxon>
    </lineage>
</organism>
<accession>A0A9Q4C6Y8</accession>
<evidence type="ECO:0000256" key="3">
    <source>
        <dbReference type="ARBA" id="ARBA00022777"/>
    </source>
</evidence>
<evidence type="ECO:0000259" key="4">
    <source>
        <dbReference type="Pfam" id="PF00294"/>
    </source>
</evidence>
<dbReference type="InterPro" id="IPR052700">
    <property type="entry name" value="Carb_kinase_PfkB-like"/>
</dbReference>
<evidence type="ECO:0000256" key="2">
    <source>
        <dbReference type="ARBA" id="ARBA00022679"/>
    </source>
</evidence>
<proteinExistence type="inferred from homology"/>
<keyword evidence="2" id="KW-0808">Transferase</keyword>
<dbReference type="CDD" id="cd01166">
    <property type="entry name" value="KdgK"/>
    <property type="match status" value="1"/>
</dbReference>
<dbReference type="PANTHER" id="PTHR43320:SF2">
    <property type="entry name" value="2-DEHYDRO-3-DEOXYGLUCONOKINASE_2-DEHYDRO-3-DEOXYGALACTONOKINASE"/>
    <property type="match status" value="1"/>
</dbReference>
<gene>
    <name evidence="5" type="ORF">OS129_01590</name>
</gene>
<reference evidence="5" key="1">
    <citation type="submission" date="2022-11" db="EMBL/GenBank/DDBJ databases">
        <title>Corynebacterium sp. isolated from Penguins.</title>
        <authorList>
            <person name="Sedlar K."/>
            <person name="Svec P."/>
        </authorList>
    </citation>
    <scope>NUCLEOTIDE SEQUENCE</scope>
    <source>
        <strain evidence="5">P7374</strain>
    </source>
</reference>
<dbReference type="GO" id="GO:0016301">
    <property type="term" value="F:kinase activity"/>
    <property type="evidence" value="ECO:0007669"/>
    <property type="project" value="UniProtKB-KW"/>
</dbReference>
<dbReference type="Gene3D" id="3.40.1190.20">
    <property type="match status" value="1"/>
</dbReference>
<sequence>MFDITSIGEGQIRLTVIEGRRLLNSTKVLLNAACSEANVCGVLSQLGRSTSWCSILPEGDLAERCLSEYRAVGVDLSNMIRVPEGRTALYFMEPGKSPMPSRVIYDRQHTPFRDIGVDDVNWDSMLDTRLVFVTGITAALTDETGAVITHFVERAAERGIDVVLDVNYRGLLWSPEKAAEVLTPIAEKATALFCSRRDAEIVFGVTGDGPGCARALRERFGTRFVVSTDQTNPVYYSDDRGEGSVNVEMVPVVDRPGAGDSFVAGCLHGFLSGDMRRGVEFGKAIAKYALTHHGDLTRINPAELSIPTTADIIR</sequence>
<dbReference type="SUPFAM" id="SSF53613">
    <property type="entry name" value="Ribokinase-like"/>
    <property type="match status" value="1"/>
</dbReference>
<dbReference type="Proteomes" id="UP001071478">
    <property type="component" value="Unassembled WGS sequence"/>
</dbReference>
<protein>
    <submittedName>
        <fullName evidence="5">Sugar kinase</fullName>
    </submittedName>
</protein>
<dbReference type="EMBL" id="JAPMKU010000001">
    <property type="protein sequence ID" value="MCX7467577.1"/>
    <property type="molecule type" value="Genomic_DNA"/>
</dbReference>
<evidence type="ECO:0000313" key="5">
    <source>
        <dbReference type="EMBL" id="MCX7467577.1"/>
    </source>
</evidence>